<comment type="subcellular location">
    <subcellularLocation>
        <location evidence="1">Cell membrane</location>
        <topology evidence="1">Multi-pass membrane protein</topology>
    </subcellularLocation>
</comment>
<evidence type="ECO:0000256" key="3">
    <source>
        <dbReference type="ARBA" id="ARBA00022448"/>
    </source>
</evidence>
<accession>A0ABM7UIH9</accession>
<keyword evidence="5 8" id="KW-0812">Transmembrane</keyword>
<sequence length="1093" mass="122448">MIRSIIKFSAYNKYLILLLTLVMLIASYVAMKTISLDAIPDLSDTQVIIYSRWDRSPDIIEDQVTYPIVTSLLGAPKIKVVRGFSDFGFSYVYVIFQDGTDIYWARSRVIEYLSRIQPLLPAGVKTELGPDASAVGWVFQYALVDKTGNNSLADLRTYQDFHLRYLLNSVPGVSEVAGIGGFKKQYQITVNPSALRSYNIGFETIVQKIRESNQETGGRLVELSGAEYMVRGRGYLTSLSDIENIPLATDMNGIPVLLRNVASVGFGPDIRRGVADLDGEGDVVGGTIVMRHGENALTVIDRVKNKLEEIKNSLPKGAELITTYDRSELIDHAISNLQFKLMEEMLIVSFVILIFLWHFPSAIIPILTIPISVIISFIPMNLLDINANIMSLSGMAISIGVLVDGAIVEVENAYKKLEEWESGGRVGDYHTVRLEALLEVGPSVFFSLLVIAVAFLPIFTLVDQEGRLFRPLAYSKNIAMAVAAVLAITLDPAFRMLFTRMEPFRFKSALLSKVATTLLVGKYYPEKKHPVSKVLFKYYEPVCRLVLHKPKTIIVSSFALVILTIPVYFHLGSEFMPELYEESFLYMPTTLPGISVSEAEKLMTAMDKRLKSFPEVKRVFGKAGRSDTATDSAPFSMMETVILLKPKEEWSKAERFYSNWPRALQLPFLPFVSDHLTKDELIAKMNQSMQFPGATNAWTMPIKTRIDMLSTGMRTPIGIKVLGTSLEEIERIGIEIETLLKTDKDVRSIFAERTAGGYFLDIEMKREKLARYNISIEAAEQIVVAAIGGEPVTQTFEGRERFSVNIRYPRELRDSIEKIRSILVPTGEFGHIPISEIAEIRTKTGPSMIRDESGFLAGYVYVDPSTSDIGGFVDRAKQIVAASIKLPTGYSIVWSGQYENMLRVRERMKYILPLTVFIIFLLLYFNTKSYAKTLIVLLAVPFSLIGAIGMLYLLDYQISIAVWVGMIALMGLDAETGVFMLLYLDLSYEDARKKGRLRNQEELIEAIVHGAVHRVRPKIMTVMAAMMGLLPIMWSQGTGADVMKRIAAPMVGGLVTSFILELLVYPPIYLLWKKTKTDFIDYPLEKITSSDNS</sequence>
<dbReference type="Gene3D" id="3.30.70.1430">
    <property type="entry name" value="Multidrug efflux transporter AcrB pore domain"/>
    <property type="match status" value="2"/>
</dbReference>
<proteinExistence type="inferred from homology"/>
<dbReference type="InterPro" id="IPR027463">
    <property type="entry name" value="AcrB_DN_DC_subdom"/>
</dbReference>
<dbReference type="Gene3D" id="3.30.70.1320">
    <property type="entry name" value="Multidrug efflux transporter AcrB pore domain like"/>
    <property type="match status" value="1"/>
</dbReference>
<dbReference type="RefSeq" id="WP_109019006.1">
    <property type="nucleotide sequence ID" value="NZ_AP025028.1"/>
</dbReference>
<feature type="transmembrane region" description="Helical" evidence="8">
    <location>
        <begin position="474"/>
        <end position="494"/>
    </location>
</feature>
<dbReference type="PRINTS" id="PR00702">
    <property type="entry name" value="ACRIFLAVINRP"/>
</dbReference>
<evidence type="ECO:0000256" key="2">
    <source>
        <dbReference type="ARBA" id="ARBA00010942"/>
    </source>
</evidence>
<dbReference type="EMBL" id="AP025028">
    <property type="protein sequence ID" value="BDA78555.1"/>
    <property type="molecule type" value="Genomic_DNA"/>
</dbReference>
<evidence type="ECO:0000256" key="5">
    <source>
        <dbReference type="ARBA" id="ARBA00022692"/>
    </source>
</evidence>
<reference evidence="9 10" key="1">
    <citation type="submission" date="2021-08" db="EMBL/GenBank/DDBJ databases">
        <title>Complete genome sequence of Leptospira kobayashii strain E30.</title>
        <authorList>
            <person name="Nakao R."/>
            <person name="Nakamura S."/>
            <person name="Masuzawa T."/>
            <person name="Koizumi N."/>
        </authorList>
    </citation>
    <scope>NUCLEOTIDE SEQUENCE [LARGE SCALE GENOMIC DNA]</scope>
    <source>
        <strain evidence="9 10">E30</strain>
    </source>
</reference>
<dbReference type="Proteomes" id="UP000245263">
    <property type="component" value="Chromosome 1"/>
</dbReference>
<feature type="transmembrane region" description="Helical" evidence="8">
    <location>
        <begin position="553"/>
        <end position="571"/>
    </location>
</feature>
<feature type="transmembrane region" description="Helical" evidence="8">
    <location>
        <begin position="960"/>
        <end position="984"/>
    </location>
</feature>
<dbReference type="SUPFAM" id="SSF82693">
    <property type="entry name" value="Multidrug efflux transporter AcrB pore domain, PN1, PN2, PC1 and PC2 subdomains"/>
    <property type="match status" value="2"/>
</dbReference>
<dbReference type="Gene3D" id="1.20.1640.10">
    <property type="entry name" value="Multidrug efflux transporter AcrB transmembrane domain"/>
    <property type="match status" value="2"/>
</dbReference>
<dbReference type="SUPFAM" id="SSF82866">
    <property type="entry name" value="Multidrug efflux transporter AcrB transmembrane domain"/>
    <property type="match status" value="2"/>
</dbReference>
<protein>
    <submittedName>
        <fullName evidence="9">Cation transporter</fullName>
    </submittedName>
</protein>
<comment type="similarity">
    <text evidence="2">Belongs to the resistance-nodulation-cell division (RND) (TC 2.A.6) family.</text>
</comment>
<name>A0ABM7UIH9_9LEPT</name>
<evidence type="ECO:0000256" key="7">
    <source>
        <dbReference type="ARBA" id="ARBA00023136"/>
    </source>
</evidence>
<evidence type="ECO:0000256" key="1">
    <source>
        <dbReference type="ARBA" id="ARBA00004651"/>
    </source>
</evidence>
<dbReference type="SUPFAM" id="SSF82714">
    <property type="entry name" value="Multidrug efflux transporter AcrB TolC docking domain, DN and DC subdomains"/>
    <property type="match status" value="2"/>
</dbReference>
<dbReference type="PANTHER" id="PTHR32063">
    <property type="match status" value="1"/>
</dbReference>
<organism evidence="9 10">
    <name type="scientific">Leptospira kobayashii</name>
    <dbReference type="NCBI Taxonomy" id="1917830"/>
    <lineage>
        <taxon>Bacteria</taxon>
        <taxon>Pseudomonadati</taxon>
        <taxon>Spirochaetota</taxon>
        <taxon>Spirochaetia</taxon>
        <taxon>Leptospirales</taxon>
        <taxon>Leptospiraceae</taxon>
        <taxon>Leptospira</taxon>
    </lineage>
</organism>
<feature type="transmembrane region" description="Helical" evidence="8">
    <location>
        <begin position="345"/>
        <end position="377"/>
    </location>
</feature>
<evidence type="ECO:0000313" key="9">
    <source>
        <dbReference type="EMBL" id="BDA78555.1"/>
    </source>
</evidence>
<dbReference type="InterPro" id="IPR004763">
    <property type="entry name" value="CusA-like"/>
</dbReference>
<feature type="transmembrane region" description="Helical" evidence="8">
    <location>
        <begin position="1019"/>
        <end position="1034"/>
    </location>
</feature>
<dbReference type="PANTHER" id="PTHR32063:SF19">
    <property type="entry name" value="CATION EFFLUX SYSTEM PROTEIN CUSA"/>
    <property type="match status" value="1"/>
</dbReference>
<dbReference type="InterPro" id="IPR001036">
    <property type="entry name" value="Acrflvin-R"/>
</dbReference>
<keyword evidence="4" id="KW-1003">Cell membrane</keyword>
<dbReference type="Pfam" id="PF00873">
    <property type="entry name" value="ACR_tran"/>
    <property type="match status" value="1"/>
</dbReference>
<feature type="transmembrane region" description="Helical" evidence="8">
    <location>
        <begin position="910"/>
        <end position="927"/>
    </location>
</feature>
<evidence type="ECO:0000256" key="8">
    <source>
        <dbReference type="SAM" id="Phobius"/>
    </source>
</evidence>
<keyword evidence="6 8" id="KW-1133">Transmembrane helix</keyword>
<keyword evidence="10" id="KW-1185">Reference proteome</keyword>
<keyword evidence="3" id="KW-0813">Transport</keyword>
<evidence type="ECO:0000256" key="6">
    <source>
        <dbReference type="ARBA" id="ARBA00022989"/>
    </source>
</evidence>
<keyword evidence="7 8" id="KW-0472">Membrane</keyword>
<evidence type="ECO:0000256" key="4">
    <source>
        <dbReference type="ARBA" id="ARBA00022475"/>
    </source>
</evidence>
<gene>
    <name evidence="9" type="ORF">LPTSP3_g14850</name>
</gene>
<evidence type="ECO:0000313" key="10">
    <source>
        <dbReference type="Proteomes" id="UP000245263"/>
    </source>
</evidence>
<feature type="transmembrane region" description="Helical" evidence="8">
    <location>
        <begin position="1046"/>
        <end position="1072"/>
    </location>
</feature>
<dbReference type="NCBIfam" id="TIGR00914">
    <property type="entry name" value="2A0601"/>
    <property type="match status" value="1"/>
</dbReference>
<dbReference type="Gene3D" id="3.30.2090.10">
    <property type="entry name" value="Multidrug efflux transporter AcrB TolC docking domain, DN and DC subdomains"/>
    <property type="match status" value="2"/>
</dbReference>
<feature type="transmembrane region" description="Helical" evidence="8">
    <location>
        <begin position="444"/>
        <end position="462"/>
    </location>
</feature>
<feature type="transmembrane region" description="Helical" evidence="8">
    <location>
        <begin position="934"/>
        <end position="954"/>
    </location>
</feature>
<dbReference type="Gene3D" id="3.30.70.1440">
    <property type="entry name" value="Multidrug efflux transporter AcrB pore domain"/>
    <property type="match status" value="1"/>
</dbReference>